<keyword evidence="2" id="KW-1185">Reference proteome</keyword>
<dbReference type="EMBL" id="CM055102">
    <property type="protein sequence ID" value="KAJ7538505.1"/>
    <property type="molecule type" value="Genomic_DNA"/>
</dbReference>
<dbReference type="Proteomes" id="UP001162992">
    <property type="component" value="Chromosome 11"/>
</dbReference>
<proteinExistence type="predicted"/>
<organism evidence="1 2">
    <name type="scientific">Diphasiastrum complanatum</name>
    <name type="common">Issler's clubmoss</name>
    <name type="synonym">Lycopodium complanatum</name>
    <dbReference type="NCBI Taxonomy" id="34168"/>
    <lineage>
        <taxon>Eukaryota</taxon>
        <taxon>Viridiplantae</taxon>
        <taxon>Streptophyta</taxon>
        <taxon>Embryophyta</taxon>
        <taxon>Tracheophyta</taxon>
        <taxon>Lycopodiopsida</taxon>
        <taxon>Lycopodiales</taxon>
        <taxon>Lycopodiaceae</taxon>
        <taxon>Lycopodioideae</taxon>
        <taxon>Diphasiastrum</taxon>
    </lineage>
</organism>
<gene>
    <name evidence="1" type="ORF">O6H91_11G051400</name>
</gene>
<evidence type="ECO:0000313" key="2">
    <source>
        <dbReference type="Proteomes" id="UP001162992"/>
    </source>
</evidence>
<protein>
    <submittedName>
        <fullName evidence="1">Uncharacterized protein</fullName>
    </submittedName>
</protein>
<accession>A0ACC2C959</accession>
<reference evidence="2" key="1">
    <citation type="journal article" date="2024" name="Proc. Natl. Acad. Sci. U.S.A.">
        <title>Extraordinary preservation of gene collinearity over three hundred million years revealed in homosporous lycophytes.</title>
        <authorList>
            <person name="Li C."/>
            <person name="Wickell D."/>
            <person name="Kuo L.Y."/>
            <person name="Chen X."/>
            <person name="Nie B."/>
            <person name="Liao X."/>
            <person name="Peng D."/>
            <person name="Ji J."/>
            <person name="Jenkins J."/>
            <person name="Williams M."/>
            <person name="Shu S."/>
            <person name="Plott C."/>
            <person name="Barry K."/>
            <person name="Rajasekar S."/>
            <person name="Grimwood J."/>
            <person name="Han X."/>
            <person name="Sun S."/>
            <person name="Hou Z."/>
            <person name="He W."/>
            <person name="Dai G."/>
            <person name="Sun C."/>
            <person name="Schmutz J."/>
            <person name="Leebens-Mack J.H."/>
            <person name="Li F.W."/>
            <person name="Wang L."/>
        </authorList>
    </citation>
    <scope>NUCLEOTIDE SEQUENCE [LARGE SCALE GENOMIC DNA]</scope>
    <source>
        <strain evidence="2">cv. PW_Plant_1</strain>
    </source>
</reference>
<comment type="caution">
    <text evidence="1">The sequence shown here is derived from an EMBL/GenBank/DDBJ whole genome shotgun (WGS) entry which is preliminary data.</text>
</comment>
<evidence type="ECO:0000313" key="1">
    <source>
        <dbReference type="EMBL" id="KAJ7538505.1"/>
    </source>
</evidence>
<name>A0ACC2C959_DIPCM</name>
<sequence length="602" mass="66828">MGSVQEFAHALWSIGLFVPFFCSVFLIGLIKAILTGPFALALVFVGNVAVAIVLWPAFVFWTYRSVIETKKFALSLKFLSLICLPVPLVIWPVNITLGSFLVGLGYGFFAPMIATFEAVGVERENKLFYCITDGVWGTLKGSCTIVRDFFDWCYHSYPAYMDDFRQESPNNGKPYTIKFLQVPQCAVVGALGLLVDVPIISIIAALKSPIMLLKGWKKLFDDFVARDGACTKAFCVPVTGISIVLWPLVVISGLVTIILGSFLLGLFGGVVVYQESSFLYGMAYIVAVIAEFDEYSNDILYLREGSCLPRPRYRKHIVKPETSLTSSSEKQSLRQTSSLSKPSATDQQLGSGSQISRSTSHSGGKLIKQLTASKSLRQTIQQVQMVQIWEHLFKTLQLHGKVLFEVGVIKTSDLEDYVHSTKSEKSTMVELGLPAYTLLKNLMISAKSDSPGLVLYNGQELTSSNRPQDRLMDWFFDPLVVLKEQIRAACLQPTDEHYLEKLVLASGHPEQLDFWQNGSIEPENNVKKGELQAIARRIQGITTTASRFPTFRRRFQQCVKSLIASGQKQGIDQANEGISKTERKKGEMSEVSIDIQSGDNAV</sequence>